<feature type="domain" description="VWFA" evidence="8">
    <location>
        <begin position="489"/>
        <end position="648"/>
    </location>
</feature>
<keyword evidence="3" id="KW-0547">Nucleotide-binding</keyword>
<feature type="compositionally biased region" description="Basic and acidic residues" evidence="7">
    <location>
        <begin position="330"/>
        <end position="348"/>
    </location>
</feature>
<dbReference type="PROSITE" id="PS50234">
    <property type="entry name" value="VWFA"/>
    <property type="match status" value="1"/>
</dbReference>
<dbReference type="Proteomes" id="UP000477488">
    <property type="component" value="Unassembled WGS sequence"/>
</dbReference>
<comment type="similarity">
    <text evidence="2">Belongs to the Mg-chelatase subunits D/I family.</text>
</comment>
<dbReference type="Pfam" id="PF01078">
    <property type="entry name" value="Mg_chelatase"/>
    <property type="match status" value="1"/>
</dbReference>
<dbReference type="SMART" id="SM00382">
    <property type="entry name" value="AAA"/>
    <property type="match status" value="1"/>
</dbReference>
<evidence type="ECO:0000313" key="9">
    <source>
        <dbReference type="EMBL" id="MSS28066.1"/>
    </source>
</evidence>
<dbReference type="InterPro" id="IPR027417">
    <property type="entry name" value="P-loop_NTPase"/>
</dbReference>
<organism evidence="9 10">
    <name type="scientific">Desulfovibrio porci</name>
    <dbReference type="NCBI Taxonomy" id="2605782"/>
    <lineage>
        <taxon>Bacteria</taxon>
        <taxon>Pseudomonadati</taxon>
        <taxon>Thermodesulfobacteriota</taxon>
        <taxon>Desulfovibrionia</taxon>
        <taxon>Desulfovibrionales</taxon>
        <taxon>Desulfovibrionaceae</taxon>
        <taxon>Desulfovibrio</taxon>
    </lineage>
</organism>
<sequence length="675" mass="72297">MNAAVPPVRLFPFAALAGQPLMRRALLANALCPEIGGVLLRGQKGTAKSTAVRALARLLPSVSVVAGCPCHCAPQGPLCPACARAAADGPLPVESLRAPLVTLPLSATEDRLAGGLDTEAALRAGRRVFQPGLLAAAHQGMLYVDEINLLPDHLVDLLLDACADGVNRLERDGCAMEHSARFALIGSMNPEEGPLRPQLLDRFGLCVDVLAPEDPSLRLEILRRREAFDADPARFTAQWKAAQEALAGQLREGRALLSELRVPEALLRDMALLAAEARCAGHRGELALLRTARALAALDGCVAVRDEHVREAAALALTHRKRLDAPAAPEPKERMETPKPELKERQAEGEYASHGGDPLPDKGDMAGDAAGHDRASHRPDTPAGTEREQVFAADNPYQVRPLQPPVDKRLRKGSGRHSRTRTAQKSGRCVGYQAHPPLRDIPPDIALEPTIRAAALRLTAGEGVGIRPPLRVRPEDWRYKRRERRMGNLIVFAVDASGSMGAAGRMRELKSAVLSLLLHAYQKRDQVSLVAFRGQRGQTLLQPTGSVELASRELEELPTGGRTPLADGLREARRVIGNAVRKNPDTRPVLVLVSDGRANVTPPLEAGSALDAALAEARRIGGDARVYSLVIDVEQGGLLQFGQARQLAEVMGAGYLPVEALRASTLVGLVRGLAG</sequence>
<evidence type="ECO:0000256" key="7">
    <source>
        <dbReference type="SAM" id="MobiDB-lite"/>
    </source>
</evidence>
<dbReference type="CDD" id="cd01451">
    <property type="entry name" value="vWA_Magnesium_chelatase"/>
    <property type="match status" value="1"/>
</dbReference>
<keyword evidence="10" id="KW-1185">Reference proteome</keyword>
<dbReference type="Gene3D" id="3.40.50.300">
    <property type="entry name" value="P-loop containing nucleotide triphosphate hydrolases"/>
    <property type="match status" value="1"/>
</dbReference>
<evidence type="ECO:0000256" key="5">
    <source>
        <dbReference type="ARBA" id="ARBA00030759"/>
    </source>
</evidence>
<protein>
    <recommendedName>
        <fullName evidence="5">Mg-protoporphyrin IX chelatase</fullName>
    </recommendedName>
</protein>
<keyword evidence="4" id="KW-0067">ATP-binding</keyword>
<dbReference type="Gene3D" id="1.10.8.80">
    <property type="entry name" value="Magnesium chelatase subunit I, C-Terminal domain"/>
    <property type="match status" value="1"/>
</dbReference>
<accession>A0A6L5XLM3</accession>
<dbReference type="Pfam" id="PF13519">
    <property type="entry name" value="VWA_2"/>
    <property type="match status" value="1"/>
</dbReference>
<name>A0A6L5XLM3_9BACT</name>
<dbReference type="Pfam" id="PF17863">
    <property type="entry name" value="AAA_lid_2"/>
    <property type="match status" value="1"/>
</dbReference>
<reference evidence="9 10" key="1">
    <citation type="submission" date="2019-09" db="EMBL/GenBank/DDBJ databases">
        <title>In-depth cultivation of the pig gut microbiome towards novel bacterial diversity and tailored functional studies.</title>
        <authorList>
            <person name="Wylensek D."/>
            <person name="Hitch T.C.A."/>
            <person name="Clavel T."/>
        </authorList>
    </citation>
    <scope>NUCLEOTIDE SEQUENCE [LARGE SCALE GENOMIC DNA]</scope>
    <source>
        <strain evidence="9 10">PG-178-WT-4</strain>
    </source>
</reference>
<comment type="pathway">
    <text evidence="1">Porphyrin-containing compound metabolism; bacteriochlorophyll biosynthesis.</text>
</comment>
<evidence type="ECO:0000256" key="1">
    <source>
        <dbReference type="ARBA" id="ARBA00004800"/>
    </source>
</evidence>
<comment type="function">
    <text evidence="6">Involved in bacteriochlorophyll biosynthesis; introduces a magnesium ion into protoporphyrin IX to yield Mg-protoporphyrin IX.</text>
</comment>
<evidence type="ECO:0000259" key="8">
    <source>
        <dbReference type="PROSITE" id="PS50234"/>
    </source>
</evidence>
<evidence type="ECO:0000256" key="6">
    <source>
        <dbReference type="ARBA" id="ARBA00053551"/>
    </source>
</evidence>
<dbReference type="SMART" id="SM00327">
    <property type="entry name" value="VWA"/>
    <property type="match status" value="1"/>
</dbReference>
<dbReference type="InterPro" id="IPR002035">
    <property type="entry name" value="VWF_A"/>
</dbReference>
<proteinExistence type="inferred from homology"/>
<feature type="region of interest" description="Disordered" evidence="7">
    <location>
        <begin position="320"/>
        <end position="444"/>
    </location>
</feature>
<dbReference type="SUPFAM" id="SSF52540">
    <property type="entry name" value="P-loop containing nucleoside triphosphate hydrolases"/>
    <property type="match status" value="1"/>
</dbReference>
<dbReference type="InterPro" id="IPR041628">
    <property type="entry name" value="ChlI/MoxR_AAA_lid"/>
</dbReference>
<dbReference type="EMBL" id="VUMH01000007">
    <property type="protein sequence ID" value="MSS28066.1"/>
    <property type="molecule type" value="Genomic_DNA"/>
</dbReference>
<dbReference type="InterPro" id="IPR052989">
    <property type="entry name" value="Mg-chelatase_DI-like"/>
</dbReference>
<dbReference type="PANTHER" id="PTHR35023:SF1">
    <property type="entry name" value="MG-PROTOPORPHYRIN IX CHELATASE"/>
    <property type="match status" value="1"/>
</dbReference>
<dbReference type="InterPro" id="IPR003593">
    <property type="entry name" value="AAA+_ATPase"/>
</dbReference>
<evidence type="ECO:0000256" key="3">
    <source>
        <dbReference type="ARBA" id="ARBA00022741"/>
    </source>
</evidence>
<dbReference type="InterPro" id="IPR041702">
    <property type="entry name" value="BchD/ChlD_VWA"/>
</dbReference>
<feature type="compositionally biased region" description="Basic residues" evidence="7">
    <location>
        <begin position="409"/>
        <end position="422"/>
    </location>
</feature>
<evidence type="ECO:0000313" key="10">
    <source>
        <dbReference type="Proteomes" id="UP000477488"/>
    </source>
</evidence>
<feature type="compositionally biased region" description="Basic and acidic residues" evidence="7">
    <location>
        <begin position="359"/>
        <end position="389"/>
    </location>
</feature>
<dbReference type="InterPro" id="IPR036465">
    <property type="entry name" value="vWFA_dom_sf"/>
</dbReference>
<evidence type="ECO:0000256" key="2">
    <source>
        <dbReference type="ARBA" id="ARBA00005799"/>
    </source>
</evidence>
<gene>
    <name evidence="9" type="ORF">FYJ44_08440</name>
</gene>
<evidence type="ECO:0000256" key="4">
    <source>
        <dbReference type="ARBA" id="ARBA00022840"/>
    </source>
</evidence>
<dbReference type="RefSeq" id="WP_154511096.1">
    <property type="nucleotide sequence ID" value="NZ_VUMH01000007.1"/>
</dbReference>
<dbReference type="PANTHER" id="PTHR35023">
    <property type="entry name" value="CHELATASE-RELATED"/>
    <property type="match status" value="1"/>
</dbReference>
<dbReference type="SUPFAM" id="SSF53300">
    <property type="entry name" value="vWA-like"/>
    <property type="match status" value="1"/>
</dbReference>
<dbReference type="InterPro" id="IPR000523">
    <property type="entry name" value="Mg_chelatse_chII-like_cat_dom"/>
</dbReference>
<dbReference type="Gene3D" id="3.40.50.410">
    <property type="entry name" value="von Willebrand factor, type A domain"/>
    <property type="match status" value="1"/>
</dbReference>
<dbReference type="AlphaFoldDB" id="A0A6L5XLM3"/>
<dbReference type="GO" id="GO:0005524">
    <property type="term" value="F:ATP binding"/>
    <property type="evidence" value="ECO:0007669"/>
    <property type="project" value="UniProtKB-KW"/>
</dbReference>
<comment type="caution">
    <text evidence="9">The sequence shown here is derived from an EMBL/GenBank/DDBJ whole genome shotgun (WGS) entry which is preliminary data.</text>
</comment>